<dbReference type="InterPro" id="IPR001254">
    <property type="entry name" value="Trypsin_dom"/>
</dbReference>
<keyword evidence="10" id="KW-1185">Reference proteome</keyword>
<evidence type="ECO:0000256" key="1">
    <source>
        <dbReference type="ARBA" id="ARBA00004613"/>
    </source>
</evidence>
<organism evidence="9 10">
    <name type="scientific">Oedothorax gibbosus</name>
    <dbReference type="NCBI Taxonomy" id="931172"/>
    <lineage>
        <taxon>Eukaryota</taxon>
        <taxon>Metazoa</taxon>
        <taxon>Ecdysozoa</taxon>
        <taxon>Arthropoda</taxon>
        <taxon>Chelicerata</taxon>
        <taxon>Arachnida</taxon>
        <taxon>Araneae</taxon>
        <taxon>Araneomorphae</taxon>
        <taxon>Entelegynae</taxon>
        <taxon>Araneoidea</taxon>
        <taxon>Linyphiidae</taxon>
        <taxon>Erigoninae</taxon>
        <taxon>Oedothorax</taxon>
    </lineage>
</organism>
<evidence type="ECO:0000313" key="9">
    <source>
        <dbReference type="EMBL" id="KAG8179986.1"/>
    </source>
</evidence>
<gene>
    <name evidence="9" type="ORF">JTE90_007954</name>
</gene>
<evidence type="ECO:0000256" key="5">
    <source>
        <dbReference type="ARBA" id="ARBA00022825"/>
    </source>
</evidence>
<evidence type="ECO:0000256" key="4">
    <source>
        <dbReference type="ARBA" id="ARBA00022801"/>
    </source>
</evidence>
<dbReference type="AlphaFoldDB" id="A0AAV6U8M0"/>
<protein>
    <recommendedName>
        <fullName evidence="8">Peptidase S1 domain-containing protein</fullName>
    </recommendedName>
</protein>
<sequence>MTFIKDFFPSSTPDQILVDIADYDLESTTSHLRGARAIVRYPDYNPKILHYDIAIVELDRPVTLSNGVRAAVLPAPGLRLDPGTTVSVYGWGRLEYDDNRYARVLQSLEMPVVENGECQKVFWTSIESNMLCAGGEKGHDACVGDSGSGLVVRMENDYVLCGVVSFGRRCALKNIPGVYTRVSSYVDWIYNNTMSSGCKPCIYEGETPFANGTSSNSSATTSYEDDNDVIATDNNDDMHDNPDNDVKSLSSIFKFFAHMFYGAGRSSI</sequence>
<dbReference type="InterPro" id="IPR009003">
    <property type="entry name" value="Peptidase_S1_PA"/>
</dbReference>
<dbReference type="PANTHER" id="PTHR24264:SF65">
    <property type="entry name" value="SRCR DOMAIN-CONTAINING PROTEIN"/>
    <property type="match status" value="1"/>
</dbReference>
<dbReference type="GO" id="GO:0004252">
    <property type="term" value="F:serine-type endopeptidase activity"/>
    <property type="evidence" value="ECO:0007669"/>
    <property type="project" value="InterPro"/>
</dbReference>
<proteinExistence type="inferred from homology"/>
<evidence type="ECO:0000313" key="10">
    <source>
        <dbReference type="Proteomes" id="UP000827092"/>
    </source>
</evidence>
<dbReference type="EMBL" id="JAFNEN010000592">
    <property type="protein sequence ID" value="KAG8179986.1"/>
    <property type="molecule type" value="Genomic_DNA"/>
</dbReference>
<dbReference type="Proteomes" id="UP000827092">
    <property type="component" value="Unassembled WGS sequence"/>
</dbReference>
<evidence type="ECO:0000256" key="6">
    <source>
        <dbReference type="ARBA" id="ARBA00023157"/>
    </source>
</evidence>
<dbReference type="PANTHER" id="PTHR24264">
    <property type="entry name" value="TRYPSIN-RELATED"/>
    <property type="match status" value="1"/>
</dbReference>
<dbReference type="PROSITE" id="PS50240">
    <property type="entry name" value="TRYPSIN_DOM"/>
    <property type="match status" value="1"/>
</dbReference>
<evidence type="ECO:0000256" key="2">
    <source>
        <dbReference type="ARBA" id="ARBA00022525"/>
    </source>
</evidence>
<dbReference type="InterPro" id="IPR050127">
    <property type="entry name" value="Serine_Proteases_S1"/>
</dbReference>
<evidence type="ECO:0000256" key="7">
    <source>
        <dbReference type="ARBA" id="ARBA00024195"/>
    </source>
</evidence>
<evidence type="ECO:0000256" key="3">
    <source>
        <dbReference type="ARBA" id="ARBA00022670"/>
    </source>
</evidence>
<dbReference type="SUPFAM" id="SSF50494">
    <property type="entry name" value="Trypsin-like serine proteases"/>
    <property type="match status" value="1"/>
</dbReference>
<dbReference type="FunFam" id="2.40.10.10:FF:000002">
    <property type="entry name" value="Transmembrane protease serine"/>
    <property type="match status" value="1"/>
</dbReference>
<comment type="subcellular location">
    <subcellularLocation>
        <location evidence="1">Secreted</location>
    </subcellularLocation>
</comment>
<dbReference type="InterPro" id="IPR043504">
    <property type="entry name" value="Peptidase_S1_PA_chymotrypsin"/>
</dbReference>
<keyword evidence="6" id="KW-1015">Disulfide bond</keyword>
<dbReference type="GO" id="GO:0006508">
    <property type="term" value="P:proteolysis"/>
    <property type="evidence" value="ECO:0007669"/>
    <property type="project" value="UniProtKB-KW"/>
</dbReference>
<keyword evidence="4" id="KW-0378">Hydrolase</keyword>
<keyword evidence="5" id="KW-0720">Serine protease</keyword>
<evidence type="ECO:0000259" key="8">
    <source>
        <dbReference type="PROSITE" id="PS50240"/>
    </source>
</evidence>
<dbReference type="Gene3D" id="2.40.10.10">
    <property type="entry name" value="Trypsin-like serine proteases"/>
    <property type="match status" value="1"/>
</dbReference>
<comment type="caution">
    <text evidence="9">The sequence shown here is derived from an EMBL/GenBank/DDBJ whole genome shotgun (WGS) entry which is preliminary data.</text>
</comment>
<dbReference type="Pfam" id="PF00089">
    <property type="entry name" value="Trypsin"/>
    <property type="match status" value="1"/>
</dbReference>
<accession>A0AAV6U8M0</accession>
<dbReference type="GO" id="GO:0005615">
    <property type="term" value="C:extracellular space"/>
    <property type="evidence" value="ECO:0007669"/>
    <property type="project" value="TreeGrafter"/>
</dbReference>
<reference evidence="9 10" key="1">
    <citation type="journal article" date="2022" name="Nat. Ecol. Evol.">
        <title>A masculinizing supergene underlies an exaggerated male reproductive morph in a spider.</title>
        <authorList>
            <person name="Hendrickx F."/>
            <person name="De Corte Z."/>
            <person name="Sonet G."/>
            <person name="Van Belleghem S.M."/>
            <person name="Kostlbacher S."/>
            <person name="Vangestel C."/>
        </authorList>
    </citation>
    <scope>NUCLEOTIDE SEQUENCE [LARGE SCALE GENOMIC DNA]</scope>
    <source>
        <strain evidence="9">W744_W776</strain>
    </source>
</reference>
<keyword evidence="2" id="KW-0964">Secreted</keyword>
<keyword evidence="3" id="KW-0645">Protease</keyword>
<comment type="similarity">
    <text evidence="7">Belongs to the peptidase S1 family. CLIP subfamily.</text>
</comment>
<dbReference type="SMART" id="SM00020">
    <property type="entry name" value="Tryp_SPc"/>
    <property type="match status" value="1"/>
</dbReference>
<feature type="domain" description="Peptidase S1" evidence="8">
    <location>
        <begin position="1"/>
        <end position="194"/>
    </location>
</feature>
<dbReference type="CDD" id="cd00190">
    <property type="entry name" value="Tryp_SPc"/>
    <property type="match status" value="1"/>
</dbReference>
<name>A0AAV6U8M0_9ARAC</name>